<dbReference type="EMBL" id="RQXU01000005">
    <property type="protein sequence ID" value="RRH89268.1"/>
    <property type="molecule type" value="Genomic_DNA"/>
</dbReference>
<feature type="chain" id="PRO_5018136001" evidence="1">
    <location>
        <begin position="21"/>
        <end position="150"/>
    </location>
</feature>
<comment type="caution">
    <text evidence="2">The sequence shown here is derived from an EMBL/GenBank/DDBJ whole genome shotgun (WGS) entry which is preliminary data.</text>
</comment>
<keyword evidence="4" id="KW-1185">Reference proteome</keyword>
<proteinExistence type="predicted"/>
<protein>
    <submittedName>
        <fullName evidence="2">Uncharacterized protein</fullName>
    </submittedName>
</protein>
<evidence type="ECO:0000313" key="3">
    <source>
        <dbReference type="EMBL" id="RSZ36576.1"/>
    </source>
</evidence>
<dbReference type="SUPFAM" id="SSF49695">
    <property type="entry name" value="gamma-Crystallin-like"/>
    <property type="match status" value="1"/>
</dbReference>
<dbReference type="Gene3D" id="2.60.20.10">
    <property type="entry name" value="Crystallins"/>
    <property type="match status" value="1"/>
</dbReference>
<dbReference type="InterPro" id="IPR011024">
    <property type="entry name" value="G_crystallin-like"/>
</dbReference>
<evidence type="ECO:0000313" key="5">
    <source>
        <dbReference type="Proteomes" id="UP000271590"/>
    </source>
</evidence>
<feature type="signal peptide" evidence="1">
    <location>
        <begin position="1"/>
        <end position="20"/>
    </location>
</feature>
<dbReference type="EMBL" id="RXFQ01000007">
    <property type="protein sequence ID" value="RSZ36576.1"/>
    <property type="molecule type" value="Genomic_DNA"/>
</dbReference>
<evidence type="ECO:0000313" key="4">
    <source>
        <dbReference type="Proteomes" id="UP000271137"/>
    </source>
</evidence>
<dbReference type="AlphaFoldDB" id="A0A3P3EV84"/>
<organism evidence="2 5">
    <name type="scientific">Variovorax beijingensis</name>
    <dbReference type="NCBI Taxonomy" id="2496117"/>
    <lineage>
        <taxon>Bacteria</taxon>
        <taxon>Pseudomonadati</taxon>
        <taxon>Pseudomonadota</taxon>
        <taxon>Betaproteobacteria</taxon>
        <taxon>Burkholderiales</taxon>
        <taxon>Comamonadaceae</taxon>
        <taxon>Variovorax</taxon>
    </lineage>
</organism>
<dbReference type="Proteomes" id="UP000271137">
    <property type="component" value="Unassembled WGS sequence"/>
</dbReference>
<dbReference type="Proteomes" id="UP000271590">
    <property type="component" value="Unassembled WGS sequence"/>
</dbReference>
<name>A0A3P3EV84_9BURK</name>
<accession>A0A3P3EV84</accession>
<evidence type="ECO:0000313" key="2">
    <source>
        <dbReference type="EMBL" id="RRH89268.1"/>
    </source>
</evidence>
<dbReference type="RefSeq" id="WP_124958629.1">
    <property type="nucleotide sequence ID" value="NZ_RQXU01000005.1"/>
</dbReference>
<reference evidence="2 5" key="1">
    <citation type="submission" date="2018-11" db="EMBL/GenBank/DDBJ databases">
        <title>The genome of Variovorax sp T529.</title>
        <authorList>
            <person name="Gao J."/>
        </authorList>
    </citation>
    <scope>NUCLEOTIDE SEQUENCE [LARGE SCALE GENOMIC DNA]</scope>
    <source>
        <strain evidence="2 5">T529</strain>
    </source>
</reference>
<gene>
    <name evidence="2" type="ORF">EH244_12060</name>
    <name evidence="3" type="ORF">EJO66_15095</name>
</gene>
<keyword evidence="1" id="KW-0732">Signal</keyword>
<dbReference type="PROSITE" id="PS51257">
    <property type="entry name" value="PROKAR_LIPOPROTEIN"/>
    <property type="match status" value="1"/>
</dbReference>
<sequence>MKNFRHLLLIAGAMALGACSNMPGPTRSASPTASADNRPDPTILLVPVRIEDPALASGCWAQFYTGRNFQGDMLTLVGPAEVQSMDRGTARQLKRDIDSVSVGPRATLKVYEHAMFRDRTVDFPANSREGGLMRKLGFGGRIEAMKLDCA</sequence>
<evidence type="ECO:0000256" key="1">
    <source>
        <dbReference type="SAM" id="SignalP"/>
    </source>
</evidence>
<reference evidence="3 4" key="2">
    <citation type="submission" date="2018-12" db="EMBL/GenBank/DDBJ databases">
        <title>The genome sequences of strain 502.</title>
        <authorList>
            <person name="Gao J."/>
            <person name="Sun J."/>
        </authorList>
    </citation>
    <scope>NUCLEOTIDE SEQUENCE [LARGE SCALE GENOMIC DNA]</scope>
    <source>
        <strain evidence="3 4">502</strain>
    </source>
</reference>